<gene>
    <name evidence="4" type="ORF">GCM10023350_09070</name>
</gene>
<dbReference type="SUPFAM" id="SSF46689">
    <property type="entry name" value="Homeodomain-like"/>
    <property type="match status" value="1"/>
</dbReference>
<dbReference type="InterPro" id="IPR001647">
    <property type="entry name" value="HTH_TetR"/>
</dbReference>
<evidence type="ECO:0000256" key="2">
    <source>
        <dbReference type="PROSITE-ProRule" id="PRU00335"/>
    </source>
</evidence>
<dbReference type="Proteomes" id="UP001499882">
    <property type="component" value="Unassembled WGS sequence"/>
</dbReference>
<evidence type="ECO:0000256" key="1">
    <source>
        <dbReference type="ARBA" id="ARBA00023125"/>
    </source>
</evidence>
<feature type="DNA-binding region" description="H-T-H motif" evidence="2">
    <location>
        <begin position="29"/>
        <end position="48"/>
    </location>
</feature>
<dbReference type="PANTHER" id="PTHR30055">
    <property type="entry name" value="HTH-TYPE TRANSCRIPTIONAL REGULATOR RUTR"/>
    <property type="match status" value="1"/>
</dbReference>
<protein>
    <submittedName>
        <fullName evidence="4">TetR/AcrR family transcriptional regulator</fullName>
    </submittedName>
</protein>
<feature type="domain" description="HTH tetR-type" evidence="3">
    <location>
        <begin position="6"/>
        <end position="66"/>
    </location>
</feature>
<dbReference type="Gene3D" id="1.10.357.10">
    <property type="entry name" value="Tetracycline Repressor, domain 2"/>
    <property type="match status" value="1"/>
</dbReference>
<comment type="caution">
    <text evidence="4">The sequence shown here is derived from an EMBL/GenBank/DDBJ whole genome shotgun (WGS) entry which is preliminary data.</text>
</comment>
<dbReference type="Pfam" id="PF17932">
    <property type="entry name" value="TetR_C_24"/>
    <property type="match status" value="1"/>
</dbReference>
<evidence type="ECO:0000259" key="3">
    <source>
        <dbReference type="PROSITE" id="PS50977"/>
    </source>
</evidence>
<organism evidence="4 5">
    <name type="scientific">Nocardioides endophyticus</name>
    <dbReference type="NCBI Taxonomy" id="1353775"/>
    <lineage>
        <taxon>Bacteria</taxon>
        <taxon>Bacillati</taxon>
        <taxon>Actinomycetota</taxon>
        <taxon>Actinomycetes</taxon>
        <taxon>Propionibacteriales</taxon>
        <taxon>Nocardioidaceae</taxon>
        <taxon>Nocardioides</taxon>
    </lineage>
</organism>
<dbReference type="Pfam" id="PF00440">
    <property type="entry name" value="TetR_N"/>
    <property type="match status" value="1"/>
</dbReference>
<proteinExistence type="predicted"/>
<evidence type="ECO:0000313" key="4">
    <source>
        <dbReference type="EMBL" id="GAA4728110.1"/>
    </source>
</evidence>
<dbReference type="PANTHER" id="PTHR30055:SF237">
    <property type="entry name" value="TRANSCRIPTIONAL REPRESSOR MCE3R"/>
    <property type="match status" value="1"/>
</dbReference>
<dbReference type="InterPro" id="IPR050109">
    <property type="entry name" value="HTH-type_TetR-like_transc_reg"/>
</dbReference>
<dbReference type="InterPro" id="IPR009057">
    <property type="entry name" value="Homeodomain-like_sf"/>
</dbReference>
<keyword evidence="5" id="KW-1185">Reference proteome</keyword>
<sequence length="196" mass="21531">MATKSERRRKKILEAAAYLFAERGYSNVGVDDIGEAVGVTGPAVYYYFSGKQAVLAALFEEGLLGILQDAEDARREQDPQRAAADLVERHVARALKQRATSRLTLTSFDALPAEDVPRLRSLQHRYMKHWAELLQALDPSADRAQCRARAIALLGMLNAVVLWDVSSTLVTVQREVVAMALKSLGLDPSLAGQRPA</sequence>
<dbReference type="PROSITE" id="PS50977">
    <property type="entry name" value="HTH_TETR_2"/>
    <property type="match status" value="1"/>
</dbReference>
<dbReference type="EMBL" id="BAABKN010000005">
    <property type="protein sequence ID" value="GAA4728110.1"/>
    <property type="molecule type" value="Genomic_DNA"/>
</dbReference>
<dbReference type="Gene3D" id="1.10.10.60">
    <property type="entry name" value="Homeodomain-like"/>
    <property type="match status" value="1"/>
</dbReference>
<dbReference type="PRINTS" id="PR00455">
    <property type="entry name" value="HTHTETR"/>
</dbReference>
<dbReference type="RefSeq" id="WP_345525400.1">
    <property type="nucleotide sequence ID" value="NZ_BAABKN010000005.1"/>
</dbReference>
<name>A0ABP8YGT3_9ACTN</name>
<keyword evidence="1 2" id="KW-0238">DNA-binding</keyword>
<evidence type="ECO:0000313" key="5">
    <source>
        <dbReference type="Proteomes" id="UP001499882"/>
    </source>
</evidence>
<accession>A0ABP8YGT3</accession>
<reference evidence="5" key="1">
    <citation type="journal article" date="2019" name="Int. J. Syst. Evol. Microbiol.">
        <title>The Global Catalogue of Microorganisms (GCM) 10K type strain sequencing project: providing services to taxonomists for standard genome sequencing and annotation.</title>
        <authorList>
            <consortium name="The Broad Institute Genomics Platform"/>
            <consortium name="The Broad Institute Genome Sequencing Center for Infectious Disease"/>
            <person name="Wu L."/>
            <person name="Ma J."/>
        </authorList>
    </citation>
    <scope>NUCLEOTIDE SEQUENCE [LARGE SCALE GENOMIC DNA]</scope>
    <source>
        <strain evidence="5">JCM 18532</strain>
    </source>
</reference>
<dbReference type="InterPro" id="IPR041490">
    <property type="entry name" value="KstR2_TetR_C"/>
</dbReference>